<keyword evidence="2" id="KW-1133">Transmembrane helix</keyword>
<evidence type="ECO:0000256" key="1">
    <source>
        <dbReference type="SAM" id="MobiDB-lite"/>
    </source>
</evidence>
<reference evidence="3 4" key="1">
    <citation type="submission" date="2020-07" db="EMBL/GenBank/DDBJ databases">
        <title>Sequencing the genomes of 1000 actinobacteria strains.</title>
        <authorList>
            <person name="Klenk H.-P."/>
        </authorList>
    </citation>
    <scope>NUCLEOTIDE SEQUENCE [LARGE SCALE GENOMIC DNA]</scope>
    <source>
        <strain evidence="3 4">DSM 24723</strain>
    </source>
</reference>
<evidence type="ECO:0000313" key="4">
    <source>
        <dbReference type="Proteomes" id="UP000592181"/>
    </source>
</evidence>
<organism evidence="3 4">
    <name type="scientific">Janibacter alkaliphilus</name>
    <dbReference type="NCBI Taxonomy" id="1069963"/>
    <lineage>
        <taxon>Bacteria</taxon>
        <taxon>Bacillati</taxon>
        <taxon>Actinomycetota</taxon>
        <taxon>Actinomycetes</taxon>
        <taxon>Micrococcales</taxon>
        <taxon>Intrasporangiaceae</taxon>
        <taxon>Janibacter</taxon>
    </lineage>
</organism>
<evidence type="ECO:0000313" key="3">
    <source>
        <dbReference type="EMBL" id="NYG36516.1"/>
    </source>
</evidence>
<keyword evidence="4" id="KW-1185">Reference proteome</keyword>
<keyword evidence="2" id="KW-0812">Transmembrane</keyword>
<keyword evidence="2" id="KW-0472">Membrane</keyword>
<feature type="transmembrane region" description="Helical" evidence="2">
    <location>
        <begin position="20"/>
        <end position="38"/>
    </location>
</feature>
<name>A0A852X070_9MICO</name>
<dbReference type="Proteomes" id="UP000592181">
    <property type="component" value="Unassembled WGS sequence"/>
</dbReference>
<comment type="caution">
    <text evidence="3">The sequence shown here is derived from an EMBL/GenBank/DDBJ whole genome shotgun (WGS) entry which is preliminary data.</text>
</comment>
<proteinExistence type="predicted"/>
<dbReference type="AlphaFoldDB" id="A0A852X070"/>
<feature type="compositionally biased region" description="Basic and acidic residues" evidence="1">
    <location>
        <begin position="166"/>
        <end position="179"/>
    </location>
</feature>
<accession>A0A852X070</accession>
<sequence length="254" mass="28088">MRWLWDPQEPRLRRRQRLTLWSVLPAIVLVVLAVRLLLLPVQMGQAQDAHQGDDGAGVIDAGESLGVMNLVERWRAPFVEGTGRSMNGDLAGGRSLLETALERTGNEQDDCTVRTNLVLNISAQADVAAEQGDTDTEQRLAQEALTLIEEGPEGCLDGSDDGNDGEAGRQQREEQEKLQEQTGQGEEEDDQDGQDGDEGEDGDEEQDQQGEGEEETDPQQEELQERNQQGQGTSEQERRQRQGDGGQDTVEKPW</sequence>
<dbReference type="EMBL" id="JACBZX010000001">
    <property type="protein sequence ID" value="NYG36516.1"/>
    <property type="molecule type" value="Genomic_DNA"/>
</dbReference>
<evidence type="ECO:0000256" key="2">
    <source>
        <dbReference type="SAM" id="Phobius"/>
    </source>
</evidence>
<feature type="region of interest" description="Disordered" evidence="1">
    <location>
        <begin position="148"/>
        <end position="254"/>
    </location>
</feature>
<protein>
    <submittedName>
        <fullName evidence="3">Uncharacterized protein</fullName>
    </submittedName>
</protein>
<dbReference type="RefSeq" id="WP_179462012.1">
    <property type="nucleotide sequence ID" value="NZ_JACBZX010000001.1"/>
</dbReference>
<feature type="compositionally biased region" description="Acidic residues" evidence="1">
    <location>
        <begin position="185"/>
        <end position="222"/>
    </location>
</feature>
<gene>
    <name evidence="3" type="ORF">BJY28_000985</name>
</gene>